<protein>
    <recommendedName>
        <fullName evidence="2">Stability determinant domain-containing protein</fullName>
    </recommendedName>
</protein>
<dbReference type="InterPro" id="IPR048851">
    <property type="entry name" value="PaaA2_dom"/>
</dbReference>
<organism evidence="3 4">
    <name type="scientific">Thauera sinica</name>
    <dbReference type="NCBI Taxonomy" id="2665146"/>
    <lineage>
        <taxon>Bacteria</taxon>
        <taxon>Pseudomonadati</taxon>
        <taxon>Pseudomonadota</taxon>
        <taxon>Betaproteobacteria</taxon>
        <taxon>Rhodocyclales</taxon>
        <taxon>Zoogloeaceae</taxon>
        <taxon>Thauera</taxon>
    </lineage>
</organism>
<name>A0ABW1AVN8_9RHOO</name>
<dbReference type="EMBL" id="JBHSOG010000094">
    <property type="protein sequence ID" value="MFC5771397.1"/>
    <property type="molecule type" value="Genomic_DNA"/>
</dbReference>
<feature type="region of interest" description="Disordered" evidence="1">
    <location>
        <begin position="122"/>
        <end position="149"/>
    </location>
</feature>
<accession>A0ABW1AVN8</accession>
<dbReference type="RefSeq" id="WP_157748541.1">
    <property type="nucleotide sequence ID" value="NZ_JBHSOG010000094.1"/>
</dbReference>
<proteinExistence type="predicted"/>
<reference evidence="4" key="1">
    <citation type="journal article" date="2019" name="Int. J. Syst. Evol. Microbiol.">
        <title>The Global Catalogue of Microorganisms (GCM) 10K type strain sequencing project: providing services to taxonomists for standard genome sequencing and annotation.</title>
        <authorList>
            <consortium name="The Broad Institute Genomics Platform"/>
            <consortium name="The Broad Institute Genome Sequencing Center for Infectious Disease"/>
            <person name="Wu L."/>
            <person name="Ma J."/>
        </authorList>
    </citation>
    <scope>NUCLEOTIDE SEQUENCE [LARGE SCALE GENOMIC DNA]</scope>
    <source>
        <strain evidence="4">SHR3</strain>
    </source>
</reference>
<keyword evidence="4" id="KW-1185">Reference proteome</keyword>
<feature type="compositionally biased region" description="Basic residues" evidence="1">
    <location>
        <begin position="137"/>
        <end position="149"/>
    </location>
</feature>
<dbReference type="Gene3D" id="6.20.450.20">
    <property type="match status" value="1"/>
</dbReference>
<dbReference type="Pfam" id="PF21217">
    <property type="entry name" value="PaaA2"/>
    <property type="match status" value="1"/>
</dbReference>
<sequence>MSTQTIDSAMARRMVEASAIHGASIIGRPGGWSVMLKLGKVEKLLGTQRTDKPRMWRSLDTCMDYLRNELHIVRVDLLDATHYSDGDASRRPRQDASERMKRAHEAAAYDAWFREQVQASIDDPRPSISDDEARARFANRKTALRRRAQ</sequence>
<evidence type="ECO:0000313" key="3">
    <source>
        <dbReference type="EMBL" id="MFC5771397.1"/>
    </source>
</evidence>
<evidence type="ECO:0000259" key="2">
    <source>
        <dbReference type="Pfam" id="PF21217"/>
    </source>
</evidence>
<evidence type="ECO:0000313" key="4">
    <source>
        <dbReference type="Proteomes" id="UP001595974"/>
    </source>
</evidence>
<dbReference type="Proteomes" id="UP001595974">
    <property type="component" value="Unassembled WGS sequence"/>
</dbReference>
<feature type="domain" description="Stability determinant" evidence="2">
    <location>
        <begin position="106"/>
        <end position="132"/>
    </location>
</feature>
<comment type="caution">
    <text evidence="3">The sequence shown here is derived from an EMBL/GenBank/DDBJ whole genome shotgun (WGS) entry which is preliminary data.</text>
</comment>
<evidence type="ECO:0000256" key="1">
    <source>
        <dbReference type="SAM" id="MobiDB-lite"/>
    </source>
</evidence>
<feature type="region of interest" description="Disordered" evidence="1">
    <location>
        <begin position="83"/>
        <end position="102"/>
    </location>
</feature>
<gene>
    <name evidence="3" type="ORF">ACFPTN_18620</name>
</gene>